<sequence>MSGSPTEKTYMSSLSPNFIGQGNLWFILGVLFFFMGVTQVRGQDPTYAHVEERQMENINVTFADALNIEQKVNRVIISVDVNPQGEVFVLTFGNGIKKVGSSGQLIDFIPNSGGRLNSPMDFAINSEGKFYVAVNSGSNKSIRVFSATGVFLASENIGTGAFGTGPNYFKGPVGVAFDVHDNLFIADHYTGSETNVPQPSRVKIYTKGPTGSYVNRLLTEFHQVEGEELFFAYRIAADSQGYIYVAEQGNSTGNARIQVIKLDNNNIPKRIAIIGGVGDQIGSPGSLYIDRYDYLHAADFGNEVSMTSILEAGNDPFKLFEIFEPVKRGIQNNVFKINIYKDFEYTGAISEEIDFPIDFALNSCDKLFVNNAILSGTTGSPPFYFGLNATMDFDLEIYKRTPSFDTEEPEITNCSPDITVPAPAGQTFAIVQFDTPTAGDNCSTVTVTQTLGLASNSQFPIGIHNIQFTATDEAGNSSDCTFTITVTGEVPPAPTVFENCPGNISVSTTQGICGASVTFSTPNAYDGNGPVQVVLTSEIGSGEIFPVGESTVIFEATGEDGIAVKCSFKVTVIDNIKPTISCPPNTSVNADSNGNFTLPNYTGSATASDNCGVVSVTQLPLPGTNINEDTEINLTATDEAGNKSICTFTVSLTQQPAPKAECLNITIDLDNTGKAVITPGQIYDGDAVQDGVTLTLNKENFTCEDLGANQVILTVTGSNGVSSSCTATVTVRDNTPPTVQCPASNYIIQYEGEKEVVIPNFSAQFNPSDNCTQDLIITQDPQPGTIVTQDTWIRFTVEDEAGAQSGCAFWVILEDSRQLNITCPEDKIYTAEANCGTTMPDFRGEVTVNIPPARITQHPEPGFPINGSTNVTFTAVYEDQRVSCTIKYTMQDTTFPVFDCVADQTETVEDGEGFSLPNYILQLDASDNCWIASFKQVPDVGTVVFNDTEITLSATDDAGNTTECSFTLTIEEESNPDPPTFDCLIGEIILPPNENCEFIVGNYEVEGVSNFRNFTNESVFQNIAPGTEILEDILIILDVRDEGISVGTCEFWIRVEEVSPPVITCPGTQTEFYNPEEGFVLPDYRNLAEVTGDCGIAGITQTPSPGTIINVNTQVQLIVTSNANLVSQCEFMVNLSEEEVLEISCIEDQEEEINENCELVVPDYTSLASVNFENATVTQSPVPGTAVSGNTTIRLTATLNGETDECSFLLTTKDSTPPVAVCVTDFELQLNENGTASINAADFGAQSTDNCEIVSMSLDKTIFTTADIGENTVILTVTDASGYTDTCQALVNVLPYEGTTNPNFTCRTEVTLSLDSTGNAILEASNLYTGDAADKIFTLSKANFNCSNLGNNEVTLSWTGSDGPGSCVIKVVVKDEIPPVVRTRNISMFLSQTGQVQLSAFLFDAGFSDNCGPVTFSIDKTSLSCKDLGDNTITLTVTDASGNVSTGTAIVSLTGNCEEPGEPGEDRYEYIYIYPNPTTGPITFWTPANTKIEKVEVYDQRGRFIMMQLFPESVLRYQMDLSGLQQAVYILHLFTSDGNKIIRVIIK</sequence>
<name>A0A5B8YER8_9FLAO</name>
<organism evidence="4 5">
    <name type="scientific">Antarcticibacterium arcticum</name>
    <dbReference type="NCBI Taxonomy" id="2585771"/>
    <lineage>
        <taxon>Bacteria</taxon>
        <taxon>Pseudomonadati</taxon>
        <taxon>Bacteroidota</taxon>
        <taxon>Flavobacteriia</taxon>
        <taxon>Flavobacteriales</taxon>
        <taxon>Flavobacteriaceae</taxon>
        <taxon>Antarcticibacterium</taxon>
    </lineage>
</organism>
<dbReference type="NCBIfam" id="TIGR04183">
    <property type="entry name" value="Por_Secre_tail"/>
    <property type="match status" value="1"/>
</dbReference>
<dbReference type="Proteomes" id="UP000321954">
    <property type="component" value="Chromosome"/>
</dbReference>
<feature type="domain" description="HYR" evidence="3">
    <location>
        <begin position="575"/>
        <end position="654"/>
    </location>
</feature>
<dbReference type="OrthoDB" id="9805017at2"/>
<dbReference type="CDD" id="cd05819">
    <property type="entry name" value="NHL"/>
    <property type="match status" value="1"/>
</dbReference>
<dbReference type="Gene3D" id="2.120.10.30">
    <property type="entry name" value="TolB, C-terminal domain"/>
    <property type="match status" value="2"/>
</dbReference>
<dbReference type="SUPFAM" id="SSF63829">
    <property type="entry name" value="Calcium-dependent phosphotriesterase"/>
    <property type="match status" value="1"/>
</dbReference>
<evidence type="ECO:0000259" key="3">
    <source>
        <dbReference type="PROSITE" id="PS50825"/>
    </source>
</evidence>
<protein>
    <submittedName>
        <fullName evidence="4">HYR domain-containing protein</fullName>
    </submittedName>
</protein>
<dbReference type="PANTHER" id="PTHR24273">
    <property type="entry name" value="FI04643P-RELATED"/>
    <property type="match status" value="1"/>
</dbReference>
<feature type="domain" description="HYR" evidence="3">
    <location>
        <begin position="404"/>
        <end position="488"/>
    </location>
</feature>
<proteinExistence type="predicted"/>
<evidence type="ECO:0000313" key="4">
    <source>
        <dbReference type="EMBL" id="QED36395.1"/>
    </source>
</evidence>
<feature type="domain" description="HYR" evidence="3">
    <location>
        <begin position="732"/>
        <end position="815"/>
    </location>
</feature>
<keyword evidence="5" id="KW-1185">Reference proteome</keyword>
<dbReference type="EMBL" id="CP042476">
    <property type="protein sequence ID" value="QED36395.1"/>
    <property type="molecule type" value="Genomic_DNA"/>
</dbReference>
<evidence type="ECO:0000256" key="1">
    <source>
        <dbReference type="ARBA" id="ARBA00022729"/>
    </source>
</evidence>
<dbReference type="InterPro" id="IPR003410">
    <property type="entry name" value="HYR_dom"/>
</dbReference>
<evidence type="ECO:0000256" key="2">
    <source>
        <dbReference type="ARBA" id="ARBA00022737"/>
    </source>
</evidence>
<feature type="domain" description="HYR" evidence="3">
    <location>
        <begin position="891"/>
        <end position="972"/>
    </location>
</feature>
<dbReference type="Pfam" id="PF02494">
    <property type="entry name" value="HYR"/>
    <property type="match status" value="4"/>
</dbReference>
<accession>A0A5B8YER8</accession>
<dbReference type="KEGG" id="anp:FK178_01070"/>
<keyword evidence="2" id="KW-0677">Repeat</keyword>
<dbReference type="InterPro" id="IPR026444">
    <property type="entry name" value="Secre_tail"/>
</dbReference>
<dbReference type="PANTHER" id="PTHR24273:SF32">
    <property type="entry name" value="HYALIN"/>
    <property type="match status" value="1"/>
</dbReference>
<dbReference type="Pfam" id="PF18962">
    <property type="entry name" value="Por_Secre_tail"/>
    <property type="match status" value="1"/>
</dbReference>
<feature type="domain" description="HYR" evidence="3">
    <location>
        <begin position="490"/>
        <end position="574"/>
    </location>
</feature>
<gene>
    <name evidence="4" type="ORF">FK178_01070</name>
</gene>
<dbReference type="InterPro" id="IPR011042">
    <property type="entry name" value="6-blade_b-propeller_TolB-like"/>
</dbReference>
<dbReference type="PROSITE" id="PS50825">
    <property type="entry name" value="HYR"/>
    <property type="match status" value="5"/>
</dbReference>
<reference evidence="4 5" key="1">
    <citation type="submission" date="2019-08" db="EMBL/GenBank/DDBJ databases">
        <title>Antarcticibacterium arcticum sp. nov., a bacterium isolated from marine sediment of the Canadian Beaufort Sea.</title>
        <authorList>
            <person name="Lee Y.M."/>
            <person name="Baek K."/>
            <person name="Lee D.-H."/>
            <person name="Shin S.C."/>
            <person name="Jin Y.K."/>
            <person name="Park Y."/>
        </authorList>
    </citation>
    <scope>NUCLEOTIDE SEQUENCE [LARGE SCALE GENOMIC DNA]</scope>
    <source>
        <strain evidence="4 5">PAMC 28998</strain>
    </source>
</reference>
<keyword evidence="1" id="KW-0732">Signal</keyword>
<dbReference type="RefSeq" id="WP_146830159.1">
    <property type="nucleotide sequence ID" value="NZ_CP042476.1"/>
</dbReference>
<evidence type="ECO:0000313" key="5">
    <source>
        <dbReference type="Proteomes" id="UP000321954"/>
    </source>
</evidence>